<evidence type="ECO:0000256" key="1">
    <source>
        <dbReference type="SAM" id="Phobius"/>
    </source>
</evidence>
<protein>
    <submittedName>
        <fullName evidence="2">Uncharacterized protein</fullName>
    </submittedName>
</protein>
<feature type="transmembrane region" description="Helical" evidence="1">
    <location>
        <begin position="262"/>
        <end position="282"/>
    </location>
</feature>
<dbReference type="AlphaFoldDB" id="A0A8B6BTV0"/>
<reference evidence="2" key="1">
    <citation type="submission" date="2018-11" db="EMBL/GenBank/DDBJ databases">
        <authorList>
            <person name="Alioto T."/>
            <person name="Alioto T."/>
        </authorList>
    </citation>
    <scope>NUCLEOTIDE SEQUENCE</scope>
</reference>
<dbReference type="EMBL" id="UYJE01000639">
    <property type="protein sequence ID" value="VDH94793.1"/>
    <property type="molecule type" value="Genomic_DNA"/>
</dbReference>
<keyword evidence="1" id="KW-0812">Transmembrane</keyword>
<dbReference type="SUPFAM" id="SSF81321">
    <property type="entry name" value="Family A G protein-coupled receptor-like"/>
    <property type="match status" value="1"/>
</dbReference>
<dbReference type="Gene3D" id="1.20.1070.10">
    <property type="entry name" value="Rhodopsin 7-helix transmembrane proteins"/>
    <property type="match status" value="1"/>
</dbReference>
<dbReference type="Proteomes" id="UP000596742">
    <property type="component" value="Unassembled WGS sequence"/>
</dbReference>
<dbReference type="OrthoDB" id="10363825at2759"/>
<accession>A0A8B6BTV0</accession>
<name>A0A8B6BTV0_MYTGA</name>
<keyword evidence="1" id="KW-1133">Transmembrane helix</keyword>
<sequence>MLSVLSIAESENLSSPEIVSFPVEHIGEVTVYEEDLTIHLLGNTGLEFVLHHTNDVYIVNTIDRNCSGIDIDFTNIYEILRNKKCQTNLHISKLFYGVNATHNITFVDTDIIPFFDDIDVTFINKQCVEDLIQFVSIHGNDGITNEDIHYFLKNVTDCMRWIALSNQTIFQVDMYQDKSLSKTGVASRKEAKIMFSFEDDACLDNFIDFVGLYGFFDVEYGNFLVSPSNINEFYRKHKCLDFRIACFGEQYEIGYILIAPKAVAYAASVLSAVIVVVNTFVLRIFLQKKKRSPMIIMLSAIALTDMLTAVFSSTPRTIAHLFYGRQISFFPYYNSWQWDSYEYLTHVLSKGSLDFGHISYT</sequence>
<keyword evidence="3" id="KW-1185">Reference proteome</keyword>
<evidence type="ECO:0000313" key="3">
    <source>
        <dbReference type="Proteomes" id="UP000596742"/>
    </source>
</evidence>
<organism evidence="2 3">
    <name type="scientific">Mytilus galloprovincialis</name>
    <name type="common">Mediterranean mussel</name>
    <dbReference type="NCBI Taxonomy" id="29158"/>
    <lineage>
        <taxon>Eukaryota</taxon>
        <taxon>Metazoa</taxon>
        <taxon>Spiralia</taxon>
        <taxon>Lophotrochozoa</taxon>
        <taxon>Mollusca</taxon>
        <taxon>Bivalvia</taxon>
        <taxon>Autobranchia</taxon>
        <taxon>Pteriomorphia</taxon>
        <taxon>Mytilida</taxon>
        <taxon>Mytiloidea</taxon>
        <taxon>Mytilidae</taxon>
        <taxon>Mytilinae</taxon>
        <taxon>Mytilus</taxon>
    </lineage>
</organism>
<gene>
    <name evidence="2" type="ORF">MGAL_10B048545</name>
</gene>
<keyword evidence="1" id="KW-0472">Membrane</keyword>
<evidence type="ECO:0000313" key="2">
    <source>
        <dbReference type="EMBL" id="VDH94793.1"/>
    </source>
</evidence>
<comment type="caution">
    <text evidence="2">The sequence shown here is derived from an EMBL/GenBank/DDBJ whole genome shotgun (WGS) entry which is preliminary data.</text>
</comment>
<proteinExistence type="predicted"/>